<sequence>MSLIDRGNLIKLYSSGLAATRSWMDHFGAIEVHPPTLERSGENDGDRASINAELSGTKLKLSQGNLDCLIASSALVGKVYSTMRVFRPEEGRNRLLEFTYVSLVFPGDEHRAKKLFQDLISFVWRNWEASAGIGKVLDFAHFDFATACEASEIPADRDLSSADQLRLVEANGNRAVILTNKPKSTEPFRYEFVSDETSSSLFEVILPFSGEVGTGSRLELDQERLISSYKSSAFASDPGVEEIIRNLDFSLKKISSPSALIGFSYERLLQSFLGLENIVDAVPYPLNLQSSKIGGLYPFSKSMP</sequence>
<comment type="caution">
    <text evidence="7">The sequence shown here is derived from an EMBL/GenBank/DDBJ whole genome shotgun (WGS) entry which is preliminary data.</text>
</comment>
<proteinExistence type="predicted"/>
<dbReference type="PANTHER" id="PTHR22594:SF34">
    <property type="entry name" value="ASPARAGINE--TRNA LIGASE, MITOCHONDRIAL-RELATED"/>
    <property type="match status" value="1"/>
</dbReference>
<keyword evidence="2" id="KW-0547">Nucleotide-binding</keyword>
<dbReference type="SUPFAM" id="SSF55681">
    <property type="entry name" value="Class II aaRS and biotin synthetases"/>
    <property type="match status" value="1"/>
</dbReference>
<evidence type="ECO:0000313" key="7">
    <source>
        <dbReference type="EMBL" id="MDQ0321143.1"/>
    </source>
</evidence>
<protein>
    <submittedName>
        <fullName evidence="7">Aspartyl/asparaginyl-tRNA synthetase</fullName>
    </submittedName>
</protein>
<keyword evidence="1" id="KW-0436">Ligase</keyword>
<organism evidence="7 8">
    <name type="scientific">Pararhizobium capsulatum DSM 1112</name>
    <dbReference type="NCBI Taxonomy" id="1121113"/>
    <lineage>
        <taxon>Bacteria</taxon>
        <taxon>Pseudomonadati</taxon>
        <taxon>Pseudomonadota</taxon>
        <taxon>Alphaproteobacteria</taxon>
        <taxon>Hyphomicrobiales</taxon>
        <taxon>Rhizobiaceae</taxon>
        <taxon>Rhizobium/Agrobacterium group</taxon>
        <taxon>Pararhizobium</taxon>
    </lineage>
</organism>
<feature type="domain" description="Aminoacyl-transfer RNA synthetases class-II family profile" evidence="6">
    <location>
        <begin position="78"/>
        <end position="298"/>
    </location>
</feature>
<dbReference type="PANTHER" id="PTHR22594">
    <property type="entry name" value="ASPARTYL/LYSYL-TRNA SYNTHETASE"/>
    <property type="match status" value="1"/>
</dbReference>
<dbReference type="RefSeq" id="WP_307231497.1">
    <property type="nucleotide sequence ID" value="NZ_JAUSVF010000001.1"/>
</dbReference>
<reference evidence="7 8" key="1">
    <citation type="submission" date="2023-07" db="EMBL/GenBank/DDBJ databases">
        <title>Genomic Encyclopedia of Type Strains, Phase IV (KMG-IV): sequencing the most valuable type-strain genomes for metagenomic binning, comparative biology and taxonomic classification.</title>
        <authorList>
            <person name="Goeker M."/>
        </authorList>
    </citation>
    <scope>NUCLEOTIDE SEQUENCE [LARGE SCALE GENOMIC DNA]</scope>
    <source>
        <strain evidence="7 8">DSM 1112</strain>
    </source>
</reference>
<evidence type="ECO:0000256" key="4">
    <source>
        <dbReference type="ARBA" id="ARBA00022917"/>
    </source>
</evidence>
<evidence type="ECO:0000256" key="5">
    <source>
        <dbReference type="ARBA" id="ARBA00023146"/>
    </source>
</evidence>
<dbReference type="InterPro" id="IPR006195">
    <property type="entry name" value="aa-tRNA-synth_II"/>
</dbReference>
<dbReference type="Proteomes" id="UP001230207">
    <property type="component" value="Unassembled WGS sequence"/>
</dbReference>
<evidence type="ECO:0000313" key="8">
    <source>
        <dbReference type="Proteomes" id="UP001230207"/>
    </source>
</evidence>
<dbReference type="Gene3D" id="3.30.930.10">
    <property type="entry name" value="Bira Bifunctional Protein, Domain 2"/>
    <property type="match status" value="1"/>
</dbReference>
<dbReference type="EMBL" id="JAUSVF010000001">
    <property type="protein sequence ID" value="MDQ0321143.1"/>
    <property type="molecule type" value="Genomic_DNA"/>
</dbReference>
<keyword evidence="3" id="KW-0067">ATP-binding</keyword>
<evidence type="ECO:0000256" key="1">
    <source>
        <dbReference type="ARBA" id="ARBA00022598"/>
    </source>
</evidence>
<keyword evidence="4" id="KW-0648">Protein biosynthesis</keyword>
<evidence type="ECO:0000256" key="2">
    <source>
        <dbReference type="ARBA" id="ARBA00022741"/>
    </source>
</evidence>
<gene>
    <name evidence="7" type="ORF">QO002_003281</name>
</gene>
<dbReference type="Pfam" id="PF00152">
    <property type="entry name" value="tRNA-synt_2"/>
    <property type="match status" value="1"/>
</dbReference>
<evidence type="ECO:0000259" key="6">
    <source>
        <dbReference type="PROSITE" id="PS50862"/>
    </source>
</evidence>
<name>A0ABU0BT58_9HYPH</name>
<dbReference type="InterPro" id="IPR004364">
    <property type="entry name" value="Aa-tRNA-synt_II"/>
</dbReference>
<accession>A0ABU0BT58</accession>
<keyword evidence="8" id="KW-1185">Reference proteome</keyword>
<dbReference type="InterPro" id="IPR045864">
    <property type="entry name" value="aa-tRNA-synth_II/BPL/LPL"/>
</dbReference>
<dbReference type="PROSITE" id="PS50862">
    <property type="entry name" value="AA_TRNA_LIGASE_II"/>
    <property type="match status" value="1"/>
</dbReference>
<evidence type="ECO:0000256" key="3">
    <source>
        <dbReference type="ARBA" id="ARBA00022840"/>
    </source>
</evidence>
<keyword evidence="5" id="KW-0030">Aminoacyl-tRNA synthetase</keyword>